<comment type="cofactor">
    <cofactor evidence="1">
        <name>Mg(2+)</name>
        <dbReference type="ChEBI" id="CHEBI:18420"/>
    </cofactor>
</comment>
<evidence type="ECO:0000313" key="4">
    <source>
        <dbReference type="Proteomes" id="UP000230914"/>
    </source>
</evidence>
<dbReference type="PANTHER" id="PTHR10291">
    <property type="entry name" value="DEHYDRODOLICHYL DIPHOSPHATE SYNTHASE FAMILY MEMBER"/>
    <property type="match status" value="1"/>
</dbReference>
<dbReference type="Pfam" id="PF01255">
    <property type="entry name" value="Prenyltransf"/>
    <property type="match status" value="1"/>
</dbReference>
<reference evidence="3 4" key="1">
    <citation type="submission" date="2017-10" db="EMBL/GenBank/DDBJ databases">
        <title>Novel microbial diversity and functional potential in the marine mammal oral microbiome.</title>
        <authorList>
            <person name="Dudek N.K."/>
            <person name="Sun C.L."/>
            <person name="Burstein D."/>
            <person name="Kantor R.S."/>
            <person name="Aliaga Goltsman D.S."/>
            <person name="Bik E.M."/>
            <person name="Thomas B.C."/>
            <person name="Banfield J.F."/>
            <person name="Relman D.A."/>
        </authorList>
    </citation>
    <scope>NUCLEOTIDE SEQUENCE [LARGE SCALE GENOMIC DNA]</scope>
    <source>
        <strain evidence="3">DOLJORAL78_61_10</strain>
    </source>
</reference>
<dbReference type="InterPro" id="IPR018520">
    <property type="entry name" value="UPP_synth-like_CS"/>
</dbReference>
<dbReference type="PANTHER" id="PTHR10291:SF0">
    <property type="entry name" value="DEHYDRODOLICHYL DIPHOSPHATE SYNTHASE 2"/>
    <property type="match status" value="1"/>
</dbReference>
<comment type="caution">
    <text evidence="3">The sequence shown here is derived from an EMBL/GenBank/DDBJ whole genome shotgun (WGS) entry which is preliminary data.</text>
</comment>
<proteinExistence type="predicted"/>
<dbReference type="GO" id="GO:0016094">
    <property type="term" value="P:polyprenol biosynthetic process"/>
    <property type="evidence" value="ECO:0007669"/>
    <property type="project" value="TreeGrafter"/>
</dbReference>
<dbReference type="CDD" id="cd00475">
    <property type="entry name" value="Cis_IPPS"/>
    <property type="match status" value="1"/>
</dbReference>
<dbReference type="EMBL" id="PDSL01000050">
    <property type="protein sequence ID" value="PIE32376.1"/>
    <property type="molecule type" value="Genomic_DNA"/>
</dbReference>
<dbReference type="Proteomes" id="UP000230914">
    <property type="component" value="Unassembled WGS sequence"/>
</dbReference>
<organism evidence="3 4">
    <name type="scientific">Ilumatobacter coccineus</name>
    <dbReference type="NCBI Taxonomy" id="467094"/>
    <lineage>
        <taxon>Bacteria</taxon>
        <taxon>Bacillati</taxon>
        <taxon>Actinomycetota</taxon>
        <taxon>Acidimicrobiia</taxon>
        <taxon>Acidimicrobiales</taxon>
        <taxon>Ilumatobacteraceae</taxon>
        <taxon>Ilumatobacter</taxon>
    </lineage>
</organism>
<dbReference type="Gene3D" id="3.40.1180.10">
    <property type="entry name" value="Decaprenyl diphosphate synthase-like"/>
    <property type="match status" value="1"/>
</dbReference>
<dbReference type="GO" id="GO:0045547">
    <property type="term" value="F:ditrans,polycis-polyprenyl diphosphate synthase [(2E,6E)-farnesyl diphosphate specific] activity"/>
    <property type="evidence" value="ECO:0007669"/>
    <property type="project" value="TreeGrafter"/>
</dbReference>
<dbReference type="NCBIfam" id="TIGR00055">
    <property type="entry name" value="uppS"/>
    <property type="match status" value="1"/>
</dbReference>
<dbReference type="InterPro" id="IPR036424">
    <property type="entry name" value="UPP_synth-like_sf"/>
</dbReference>
<name>A0A2G6K9J4_9ACTN</name>
<sequence>MDGNGRWARRRNLPRTAGHTEGEENIARLVRHAVTRDIGWLTLFGFSTENWIRPRAEIRHILGLHEKLFSRVRELNELNVRIEWIGRPFDTATARTPRYVQRAIKKAIADTSHNTGMTLTIAFDYGSRVELMSAVRGLRREGHEITPEAINERLYLPVLPPVDVLVRTSGEQRISNFLLWQSAGASIYFTDVAWPEFSADDLDAALRLVR</sequence>
<evidence type="ECO:0000313" key="3">
    <source>
        <dbReference type="EMBL" id="PIE32376.1"/>
    </source>
</evidence>
<protein>
    <submittedName>
        <fullName evidence="3">Di-trans,poly-cis-decaprenylcistransferase</fullName>
    </submittedName>
</protein>
<evidence type="ECO:0000256" key="1">
    <source>
        <dbReference type="ARBA" id="ARBA00001946"/>
    </source>
</evidence>
<dbReference type="InterPro" id="IPR001441">
    <property type="entry name" value="UPP_synth-like"/>
</dbReference>
<gene>
    <name evidence="3" type="primary">uppS</name>
    <name evidence="3" type="ORF">CSA55_03445</name>
</gene>
<keyword evidence="2 3" id="KW-0808">Transferase</keyword>
<dbReference type="PROSITE" id="PS01066">
    <property type="entry name" value="UPP_SYNTHASE"/>
    <property type="match status" value="1"/>
</dbReference>
<dbReference type="AlphaFoldDB" id="A0A2G6K9J4"/>
<dbReference type="SUPFAM" id="SSF64005">
    <property type="entry name" value="Undecaprenyl diphosphate synthase"/>
    <property type="match status" value="1"/>
</dbReference>
<evidence type="ECO:0000256" key="2">
    <source>
        <dbReference type="ARBA" id="ARBA00022679"/>
    </source>
</evidence>
<accession>A0A2G6K9J4</accession>